<reference evidence="2" key="1">
    <citation type="journal article" date="2023" name="Mol. Ecol. Resour.">
        <title>Chromosome-level genome assembly of a triploid poplar Populus alba 'Berolinensis'.</title>
        <authorList>
            <person name="Chen S."/>
            <person name="Yu Y."/>
            <person name="Wang X."/>
            <person name="Wang S."/>
            <person name="Zhang T."/>
            <person name="Zhou Y."/>
            <person name="He R."/>
            <person name="Meng N."/>
            <person name="Wang Y."/>
            <person name="Liu W."/>
            <person name="Liu Z."/>
            <person name="Liu J."/>
            <person name="Guo Q."/>
            <person name="Huang H."/>
            <person name="Sederoff R.R."/>
            <person name="Wang G."/>
            <person name="Qu G."/>
            <person name="Chen S."/>
        </authorList>
    </citation>
    <scope>NUCLEOTIDE SEQUENCE</scope>
    <source>
        <strain evidence="2">SC-2020</strain>
    </source>
</reference>
<keyword evidence="3" id="KW-1185">Reference proteome</keyword>
<dbReference type="InterPro" id="IPR021109">
    <property type="entry name" value="Peptidase_aspartic_dom_sf"/>
</dbReference>
<dbReference type="AlphaFoldDB" id="A0AAD6RH66"/>
<evidence type="ECO:0000313" key="2">
    <source>
        <dbReference type="EMBL" id="KAJ7008671.1"/>
    </source>
</evidence>
<evidence type="ECO:0000259" key="1">
    <source>
        <dbReference type="PROSITE" id="PS51767"/>
    </source>
</evidence>
<gene>
    <name evidence="2" type="ORF">NC653_007359</name>
</gene>
<comment type="caution">
    <text evidence="2">The sequence shown here is derived from an EMBL/GenBank/DDBJ whole genome shotgun (WGS) entry which is preliminary data.</text>
</comment>
<dbReference type="SUPFAM" id="SSF50630">
    <property type="entry name" value="Acid proteases"/>
    <property type="match status" value="1"/>
</dbReference>
<name>A0AAD6RH66_9ROSI</name>
<dbReference type="EMBL" id="JAQIZT010000002">
    <property type="protein sequence ID" value="KAJ7008671.1"/>
    <property type="molecule type" value="Genomic_DNA"/>
</dbReference>
<organism evidence="2 3">
    <name type="scientific">Populus alba x Populus x berolinensis</name>
    <dbReference type="NCBI Taxonomy" id="444605"/>
    <lineage>
        <taxon>Eukaryota</taxon>
        <taxon>Viridiplantae</taxon>
        <taxon>Streptophyta</taxon>
        <taxon>Embryophyta</taxon>
        <taxon>Tracheophyta</taxon>
        <taxon>Spermatophyta</taxon>
        <taxon>Magnoliopsida</taxon>
        <taxon>eudicotyledons</taxon>
        <taxon>Gunneridae</taxon>
        <taxon>Pentapetalae</taxon>
        <taxon>rosids</taxon>
        <taxon>fabids</taxon>
        <taxon>Malpighiales</taxon>
        <taxon>Salicaceae</taxon>
        <taxon>Saliceae</taxon>
        <taxon>Populus</taxon>
    </lineage>
</organism>
<protein>
    <recommendedName>
        <fullName evidence="1">Peptidase A1 domain-containing protein</fullName>
    </recommendedName>
</protein>
<proteinExistence type="predicted"/>
<dbReference type="Proteomes" id="UP001164929">
    <property type="component" value="Chromosome 2"/>
</dbReference>
<dbReference type="Gene3D" id="2.40.70.10">
    <property type="entry name" value="Acid Proteases"/>
    <property type="match status" value="1"/>
</dbReference>
<accession>A0AAD6RH66</accession>
<feature type="domain" description="Peptidase A1" evidence="1">
    <location>
        <begin position="1"/>
        <end position="57"/>
    </location>
</feature>
<evidence type="ECO:0000313" key="3">
    <source>
        <dbReference type="Proteomes" id="UP001164929"/>
    </source>
</evidence>
<dbReference type="InterPro" id="IPR033121">
    <property type="entry name" value="PEPTIDASE_A1"/>
</dbReference>
<dbReference type="PROSITE" id="PS51767">
    <property type="entry name" value="PEPTIDASE_A1"/>
    <property type="match status" value="1"/>
</dbReference>
<sequence length="86" mass="10031">MIIYKFGLLQEGMYWCIGWQNSGLQSRDGRNMTLLEDLVLSNKLVLYDLENQIVGWTEYNCEPKTIFPTLAFQASKCRMNGLELYI</sequence>